<evidence type="ECO:0000313" key="2">
    <source>
        <dbReference type="EMBL" id="GGK24966.1"/>
    </source>
</evidence>
<reference evidence="3" key="1">
    <citation type="journal article" date="2019" name="Int. J. Syst. Evol. Microbiol.">
        <title>The Global Catalogue of Microorganisms (GCM) 10K type strain sequencing project: providing services to taxonomists for standard genome sequencing and annotation.</title>
        <authorList>
            <consortium name="The Broad Institute Genomics Platform"/>
            <consortium name="The Broad Institute Genome Sequencing Center for Infectious Disease"/>
            <person name="Wu L."/>
            <person name="Ma J."/>
        </authorList>
    </citation>
    <scope>NUCLEOTIDE SEQUENCE [LARGE SCALE GENOMIC DNA]</scope>
    <source>
        <strain evidence="3">JCM 30331</strain>
    </source>
</reference>
<feature type="transmembrane region" description="Helical" evidence="1">
    <location>
        <begin position="39"/>
        <end position="57"/>
    </location>
</feature>
<evidence type="ECO:0000256" key="1">
    <source>
        <dbReference type="SAM" id="Phobius"/>
    </source>
</evidence>
<keyword evidence="1" id="KW-1133">Transmembrane helix</keyword>
<keyword evidence="1" id="KW-0812">Transmembrane</keyword>
<name>A0ABQ2ET08_9DEIO</name>
<dbReference type="Proteomes" id="UP000647587">
    <property type="component" value="Unassembled WGS sequence"/>
</dbReference>
<keyword evidence="1" id="KW-0472">Membrane</keyword>
<gene>
    <name evidence="2" type="ORF">GCM10008955_18290</name>
</gene>
<dbReference type="EMBL" id="BMPP01000006">
    <property type="protein sequence ID" value="GGK24966.1"/>
    <property type="molecule type" value="Genomic_DNA"/>
</dbReference>
<comment type="caution">
    <text evidence="2">The sequence shown here is derived from an EMBL/GenBank/DDBJ whole genome shotgun (WGS) entry which is preliminary data.</text>
</comment>
<protein>
    <submittedName>
        <fullName evidence="2">Uncharacterized protein</fullName>
    </submittedName>
</protein>
<dbReference type="RefSeq" id="WP_189007059.1">
    <property type="nucleotide sequence ID" value="NZ_BMPP01000006.1"/>
</dbReference>
<organism evidence="2 3">
    <name type="scientific">Deinococcus malanensis</name>
    <dbReference type="NCBI Taxonomy" id="1706855"/>
    <lineage>
        <taxon>Bacteria</taxon>
        <taxon>Thermotogati</taxon>
        <taxon>Deinococcota</taxon>
        <taxon>Deinococci</taxon>
        <taxon>Deinococcales</taxon>
        <taxon>Deinococcaceae</taxon>
        <taxon>Deinococcus</taxon>
    </lineage>
</organism>
<sequence>MDLDSWTPDDNARRLATLIATGVGVFAFVALWLGAALNVVLALLAGAGLGVVVWFLVRRLLLSWFRR</sequence>
<keyword evidence="3" id="KW-1185">Reference proteome</keyword>
<proteinExistence type="predicted"/>
<accession>A0ABQ2ET08</accession>
<evidence type="ECO:0000313" key="3">
    <source>
        <dbReference type="Proteomes" id="UP000647587"/>
    </source>
</evidence>
<feature type="transmembrane region" description="Helical" evidence="1">
    <location>
        <begin position="12"/>
        <end position="33"/>
    </location>
</feature>